<feature type="compositionally biased region" description="Polar residues" evidence="1">
    <location>
        <begin position="62"/>
        <end position="74"/>
    </location>
</feature>
<proteinExistence type="predicted"/>
<gene>
    <name evidence="3" type="ORF">KUTeg_014560</name>
</gene>
<feature type="region of interest" description="Disordered" evidence="1">
    <location>
        <begin position="59"/>
        <end position="149"/>
    </location>
</feature>
<keyword evidence="2" id="KW-0732">Signal</keyword>
<feature type="compositionally biased region" description="Low complexity" evidence="1">
    <location>
        <begin position="234"/>
        <end position="248"/>
    </location>
</feature>
<feature type="signal peptide" evidence="2">
    <location>
        <begin position="1"/>
        <end position="19"/>
    </location>
</feature>
<evidence type="ECO:0000256" key="2">
    <source>
        <dbReference type="SAM" id="SignalP"/>
    </source>
</evidence>
<evidence type="ECO:0000256" key="1">
    <source>
        <dbReference type="SAM" id="MobiDB-lite"/>
    </source>
</evidence>
<feature type="non-terminal residue" evidence="3">
    <location>
        <position position="457"/>
    </location>
</feature>
<feature type="region of interest" description="Disordered" evidence="1">
    <location>
        <begin position="219"/>
        <end position="298"/>
    </location>
</feature>
<sequence length="457" mass="49107">MGVIYQIFLMGTLIYAVQGQGGRTPGLPRRRLDPETMALMAELAALENKLARLGIKKERSNFGGSTSPSDNMPTGGNFGRGAMLGNQNNIQRRMNNQQPFPPPGLDSLLPSNSRRNNPPGLSNIISGNNQQQSSNTFETTPDPNNIQPLTNDFAQLMRAMGGNGLARQHNMLQTPGGNGLRLRDNAPSTNSIAPTSMVPSNDIFTPGLVGNPGGSLSSDMLQNSGGNALGNFMPSQNSGSNPNNGLSSILGANPPRMPGGLSMLTSRNGPPSPPGGNHPGRKPNAGPSGGPMGGINPLLAGFATRNQMADALDTHMDNMADYIEFMQNRNRQLAMLGHMNQISGGPGASPQGRQRPGANPPGMDMAMLDNIVFIYSIKRYISIQLYHDIPLTTRYKIQRCKKIFIHLKTAVKITLNFLVCINGKVLKQLENGIKVIFCIVSKSIESRHKTIYRDSTV</sequence>
<comment type="caution">
    <text evidence="3">The sequence shown here is derived from an EMBL/GenBank/DDBJ whole genome shotgun (WGS) entry which is preliminary data.</text>
</comment>
<organism evidence="3 4">
    <name type="scientific">Tegillarca granosa</name>
    <name type="common">Malaysian cockle</name>
    <name type="synonym">Anadara granosa</name>
    <dbReference type="NCBI Taxonomy" id="220873"/>
    <lineage>
        <taxon>Eukaryota</taxon>
        <taxon>Metazoa</taxon>
        <taxon>Spiralia</taxon>
        <taxon>Lophotrochozoa</taxon>
        <taxon>Mollusca</taxon>
        <taxon>Bivalvia</taxon>
        <taxon>Autobranchia</taxon>
        <taxon>Pteriomorphia</taxon>
        <taxon>Arcoida</taxon>
        <taxon>Arcoidea</taxon>
        <taxon>Arcidae</taxon>
        <taxon>Tegillarca</taxon>
    </lineage>
</organism>
<dbReference type="EMBL" id="JARBDR010000686">
    <property type="protein sequence ID" value="KAJ8307913.1"/>
    <property type="molecule type" value="Genomic_DNA"/>
</dbReference>
<evidence type="ECO:0000313" key="3">
    <source>
        <dbReference type="EMBL" id="KAJ8307913.1"/>
    </source>
</evidence>
<dbReference type="Proteomes" id="UP001217089">
    <property type="component" value="Unassembled WGS sequence"/>
</dbReference>
<evidence type="ECO:0000313" key="4">
    <source>
        <dbReference type="Proteomes" id="UP001217089"/>
    </source>
</evidence>
<keyword evidence="4" id="KW-1185">Reference proteome</keyword>
<feature type="compositionally biased region" description="Polar residues" evidence="1">
    <location>
        <begin position="109"/>
        <end position="149"/>
    </location>
</feature>
<protein>
    <submittedName>
        <fullName evidence="3">Uncharacterized protein</fullName>
    </submittedName>
</protein>
<name>A0ABQ9ERR6_TEGGR</name>
<feature type="chain" id="PRO_5046930647" evidence="2">
    <location>
        <begin position="20"/>
        <end position="457"/>
    </location>
</feature>
<feature type="compositionally biased region" description="Low complexity" evidence="1">
    <location>
        <begin position="86"/>
        <end position="98"/>
    </location>
</feature>
<reference evidence="3 4" key="1">
    <citation type="submission" date="2022-12" db="EMBL/GenBank/DDBJ databases">
        <title>Chromosome-level genome of Tegillarca granosa.</title>
        <authorList>
            <person name="Kim J."/>
        </authorList>
    </citation>
    <scope>NUCLEOTIDE SEQUENCE [LARGE SCALE GENOMIC DNA]</scope>
    <source>
        <strain evidence="3">Teg-2019</strain>
        <tissue evidence="3">Adductor muscle</tissue>
    </source>
</reference>
<accession>A0ABQ9ERR6</accession>